<feature type="transmembrane region" description="Helical" evidence="3">
    <location>
        <begin position="31"/>
        <end position="54"/>
    </location>
</feature>
<dbReference type="PANTHER" id="PTHR33392">
    <property type="entry name" value="POLYISOPRENYL-TEICHOIC ACID--PEPTIDOGLYCAN TEICHOIC ACID TRANSFERASE TAGU"/>
    <property type="match status" value="1"/>
</dbReference>
<dbReference type="Proteomes" id="UP000218287">
    <property type="component" value="Chromosome"/>
</dbReference>
<dbReference type="Pfam" id="PF13399">
    <property type="entry name" value="LytR_C"/>
    <property type="match status" value="1"/>
</dbReference>
<evidence type="ECO:0000256" key="2">
    <source>
        <dbReference type="SAM" id="MobiDB-lite"/>
    </source>
</evidence>
<dbReference type="EMBL" id="AP018174">
    <property type="protein sequence ID" value="BAY16837.1"/>
    <property type="molecule type" value="Genomic_DNA"/>
</dbReference>
<feature type="domain" description="LytR/CpsA/Psr regulator C-terminal" evidence="5">
    <location>
        <begin position="375"/>
        <end position="463"/>
    </location>
</feature>
<comment type="similarity">
    <text evidence="1">Belongs to the LytR/CpsA/Psr (LCP) family.</text>
</comment>
<keyword evidence="3" id="KW-1133">Transmembrane helix</keyword>
<evidence type="ECO:0000313" key="6">
    <source>
        <dbReference type="EMBL" id="BAY16837.1"/>
    </source>
</evidence>
<dbReference type="PANTHER" id="PTHR33392:SF6">
    <property type="entry name" value="POLYISOPRENYL-TEICHOIC ACID--PEPTIDOGLYCAN TEICHOIC ACID TRANSFERASE TAGU"/>
    <property type="match status" value="1"/>
</dbReference>
<feature type="domain" description="Cell envelope-related transcriptional attenuator" evidence="4">
    <location>
        <begin position="130"/>
        <end position="276"/>
    </location>
</feature>
<feature type="region of interest" description="Disordered" evidence="2">
    <location>
        <begin position="1"/>
        <end position="23"/>
    </location>
</feature>
<accession>A0A1Z4GH77</accession>
<evidence type="ECO:0000259" key="4">
    <source>
        <dbReference type="Pfam" id="PF03816"/>
    </source>
</evidence>
<keyword evidence="3" id="KW-0812">Transmembrane</keyword>
<evidence type="ECO:0000256" key="1">
    <source>
        <dbReference type="ARBA" id="ARBA00006068"/>
    </source>
</evidence>
<name>A0A1Z4GH77_9CYAN</name>
<protein>
    <submittedName>
        <fullName evidence="6">Cell envelope-related transcriptional attenuator</fullName>
    </submittedName>
</protein>
<dbReference type="InterPro" id="IPR027381">
    <property type="entry name" value="LytR/CpsA/Psr_C"/>
</dbReference>
<proteinExistence type="inferred from homology"/>
<dbReference type="Pfam" id="PF03816">
    <property type="entry name" value="LytR_cpsA_psr"/>
    <property type="match status" value="1"/>
</dbReference>
<evidence type="ECO:0000256" key="3">
    <source>
        <dbReference type="SAM" id="Phobius"/>
    </source>
</evidence>
<dbReference type="AlphaFoldDB" id="A0A1Z4GH77"/>
<dbReference type="OrthoDB" id="305468at2"/>
<gene>
    <name evidence="6" type="ORF">NIES21_26710</name>
</gene>
<organism evidence="6 7">
    <name type="scientific">Anabaenopsis circularis NIES-21</name>
    <dbReference type="NCBI Taxonomy" id="1085406"/>
    <lineage>
        <taxon>Bacteria</taxon>
        <taxon>Bacillati</taxon>
        <taxon>Cyanobacteriota</taxon>
        <taxon>Cyanophyceae</taxon>
        <taxon>Nostocales</taxon>
        <taxon>Nodulariaceae</taxon>
        <taxon>Anabaenopsis</taxon>
    </lineage>
</organism>
<evidence type="ECO:0000259" key="5">
    <source>
        <dbReference type="Pfam" id="PF13399"/>
    </source>
</evidence>
<sequence>MTSQRTSAEENHSKTPNLKGRKSINPKSGRWLWFWVGMSGIAMVSAMAGALLAVSLTSTPLQQADLSPQEEAVFDSDAIAGGGLRFSELTRPVNLLVMGMSVLPPDVQNPPADTKNLRYLPQVNSFDGLSDVMLLVKFDPETKKIVMLSVPRDTRTEIEGHGTRKINAANVEGGPALTAKTVSNLLGGVGIDRYIRINVLGVAKLIDALGGVTVYVPKDMKYQDDSQHLYINLKAGKQHLNGEQTLQLLRFRHDELGDIGRIQRQQMVIRALTDQSLNPATLTQLPKILNVVKEHIDTNLTVEELVALFGFSVRTNRSNMQMLMLPGRFSEKGEYDASYWLPSKNGIAKLMAKQFGLQSNAENTETQQQVNDPGSVRIAIQDSTGSDRATLRPLIRALERSGYRNIYVSKPWSEPLEVTHIVAQQGDGNSAESIRDVLGIGEVRVESTGTLDSDVSIQVGKDWLQHQMPLNDSSQSSY</sequence>
<dbReference type="Gene3D" id="3.40.630.190">
    <property type="entry name" value="LCP protein"/>
    <property type="match status" value="1"/>
</dbReference>
<keyword evidence="3" id="KW-0472">Membrane</keyword>
<reference evidence="6 7" key="1">
    <citation type="submission" date="2017-06" db="EMBL/GenBank/DDBJ databases">
        <title>Genome sequencing of cyanobaciteial culture collection at National Institute for Environmental Studies (NIES).</title>
        <authorList>
            <person name="Hirose Y."/>
            <person name="Shimura Y."/>
            <person name="Fujisawa T."/>
            <person name="Nakamura Y."/>
            <person name="Kawachi M."/>
        </authorList>
    </citation>
    <scope>NUCLEOTIDE SEQUENCE [LARGE SCALE GENOMIC DNA]</scope>
    <source>
        <strain evidence="6 7">NIES-21</strain>
    </source>
</reference>
<dbReference type="InterPro" id="IPR050922">
    <property type="entry name" value="LytR/CpsA/Psr_CW_biosynth"/>
</dbReference>
<dbReference type="NCBIfam" id="TIGR00350">
    <property type="entry name" value="lytR_cpsA_psr"/>
    <property type="match status" value="1"/>
</dbReference>
<dbReference type="InterPro" id="IPR004474">
    <property type="entry name" value="LytR_CpsA_psr"/>
</dbReference>
<keyword evidence="7" id="KW-1185">Reference proteome</keyword>
<evidence type="ECO:0000313" key="7">
    <source>
        <dbReference type="Proteomes" id="UP000218287"/>
    </source>
</evidence>